<gene>
    <name evidence="2" type="ORF">GCK32_011229</name>
</gene>
<evidence type="ECO:0000256" key="1">
    <source>
        <dbReference type="SAM" id="SignalP"/>
    </source>
</evidence>
<protein>
    <submittedName>
        <fullName evidence="2">Uncharacterized protein</fullName>
    </submittedName>
</protein>
<comment type="caution">
    <text evidence="2">The sequence shown here is derived from an EMBL/GenBank/DDBJ whole genome shotgun (WGS) entry which is preliminary data.</text>
</comment>
<dbReference type="AlphaFoldDB" id="A0AAN8IMB6"/>
<organism evidence="2 3">
    <name type="scientific">Trichostrongylus colubriformis</name>
    <name type="common">Black scour worm</name>
    <dbReference type="NCBI Taxonomy" id="6319"/>
    <lineage>
        <taxon>Eukaryota</taxon>
        <taxon>Metazoa</taxon>
        <taxon>Ecdysozoa</taxon>
        <taxon>Nematoda</taxon>
        <taxon>Chromadorea</taxon>
        <taxon>Rhabditida</taxon>
        <taxon>Rhabditina</taxon>
        <taxon>Rhabditomorpha</taxon>
        <taxon>Strongyloidea</taxon>
        <taxon>Trichostrongylidae</taxon>
        <taxon>Trichostrongylus</taxon>
    </lineage>
</organism>
<keyword evidence="1" id="KW-0732">Signal</keyword>
<dbReference type="EMBL" id="WIXE01009011">
    <property type="protein sequence ID" value="KAK5978781.1"/>
    <property type="molecule type" value="Genomic_DNA"/>
</dbReference>
<name>A0AAN8IMB6_TRICO</name>
<proteinExistence type="predicted"/>
<feature type="chain" id="PRO_5042977589" evidence="1">
    <location>
        <begin position="27"/>
        <end position="112"/>
    </location>
</feature>
<evidence type="ECO:0000313" key="2">
    <source>
        <dbReference type="EMBL" id="KAK5978781.1"/>
    </source>
</evidence>
<feature type="signal peptide" evidence="1">
    <location>
        <begin position="1"/>
        <end position="26"/>
    </location>
</feature>
<accession>A0AAN8IMB6</accession>
<sequence>MTSFQIIKMVLVTIMLQIELQTFAEAGVTRSATTGPAKRPTRGCPLSPYATYLTREQQETLHELVVEARNQGADELMVKSYVDKYVSKVLPPEREENSDKGLRSYRSVFWEW</sequence>
<evidence type="ECO:0000313" key="3">
    <source>
        <dbReference type="Proteomes" id="UP001331761"/>
    </source>
</evidence>
<keyword evidence="3" id="KW-1185">Reference proteome</keyword>
<reference evidence="2 3" key="1">
    <citation type="submission" date="2019-10" db="EMBL/GenBank/DDBJ databases">
        <title>Assembly and Annotation for the nematode Trichostrongylus colubriformis.</title>
        <authorList>
            <person name="Martin J."/>
        </authorList>
    </citation>
    <scope>NUCLEOTIDE SEQUENCE [LARGE SCALE GENOMIC DNA]</scope>
    <source>
        <strain evidence="2">G859</strain>
        <tissue evidence="2">Whole worm</tissue>
    </source>
</reference>
<dbReference type="Proteomes" id="UP001331761">
    <property type="component" value="Unassembled WGS sequence"/>
</dbReference>